<evidence type="ECO:0000256" key="3">
    <source>
        <dbReference type="ARBA" id="ARBA00022737"/>
    </source>
</evidence>
<accession>A0A1B8XT91</accession>
<dbReference type="InterPro" id="IPR000504">
    <property type="entry name" value="RRM_dom"/>
</dbReference>
<keyword evidence="5" id="KW-0539">Nucleus</keyword>
<sequence length="171" mass="19838">MSSVSEPEKEVEISEDLSGFGKIYPAQAPDIDDNEEEEDDDLPKEFISRRALEKGRITKEEMRKTSVFKNYEPGEPNCRLYVKNLSKQAEEKDLKFIFGRFIDFSSETEKNMFDIRLMKEGRMKGQAFIGFPTEDVAAQALKHVHGYVLHDKPMVIVSFYISENRILHQRP</sequence>
<dbReference type="PANTHER" id="PTHR16105">
    <property type="entry name" value="RNA-BINDING REGION-CONTAINING PROTEIN 3"/>
    <property type="match status" value="1"/>
</dbReference>
<evidence type="ECO:0000256" key="5">
    <source>
        <dbReference type="ARBA" id="ARBA00023242"/>
    </source>
</evidence>
<feature type="compositionally biased region" description="Basic and acidic residues" evidence="7">
    <location>
        <begin position="1"/>
        <end position="12"/>
    </location>
</feature>
<dbReference type="InterPro" id="IPR045164">
    <property type="entry name" value="RBM41/RNPC3"/>
</dbReference>
<evidence type="ECO:0000256" key="1">
    <source>
        <dbReference type="ARBA" id="ARBA00004123"/>
    </source>
</evidence>
<protein>
    <recommendedName>
        <fullName evidence="2">RNA-binding region-containing protein 3</fullName>
    </recommendedName>
</protein>
<dbReference type="GO" id="GO:0003723">
    <property type="term" value="F:RNA binding"/>
    <property type="evidence" value="ECO:0007669"/>
    <property type="project" value="UniProtKB-UniRule"/>
</dbReference>
<reference evidence="9" key="1">
    <citation type="submission" date="2009-11" db="EMBL/GenBank/DDBJ databases">
        <authorList>
            <consortium name="US DOE Joint Genome Institute (JGI-PGF)"/>
            <person name="Ottilar R."/>
            <person name="Schmutz J."/>
            <person name="Salamov A."/>
            <person name="Cheng J.F."/>
            <person name="Lucas S."/>
            <person name="Pitluck S."/>
            <person name="Gundlach H."/>
            <person name="Guo Y."/>
            <person name="Haberer G."/>
            <person name="Nasrallah J."/>
            <person name="Mayer K.F.X."/>
            <person name="van de Peer Y."/>
            <person name="Weigel D."/>
            <person name="Grigoriev I.V."/>
        </authorList>
    </citation>
    <scope>NUCLEOTIDE SEQUENCE</scope>
    <source>
        <strain evidence="9">Nigerian</strain>
    </source>
</reference>
<dbReference type="PROSITE" id="PS50102">
    <property type="entry name" value="RRM"/>
    <property type="match status" value="1"/>
</dbReference>
<dbReference type="FunFam" id="3.30.70.330:FF:000207">
    <property type="entry name" value="RNA-binding region (RNP1, RRM)-containing 3"/>
    <property type="match status" value="1"/>
</dbReference>
<comment type="subcellular location">
    <subcellularLocation>
        <location evidence="1">Nucleus</location>
    </subcellularLocation>
</comment>
<evidence type="ECO:0000256" key="2">
    <source>
        <dbReference type="ARBA" id="ARBA00020364"/>
    </source>
</evidence>
<dbReference type="Gene3D" id="6.10.250.610">
    <property type="match status" value="1"/>
</dbReference>
<organism evidence="9">
    <name type="scientific">Xenopus tropicalis</name>
    <name type="common">Western clawed frog</name>
    <name type="synonym">Silurana tropicalis</name>
    <dbReference type="NCBI Taxonomy" id="8364"/>
    <lineage>
        <taxon>Eukaryota</taxon>
        <taxon>Metazoa</taxon>
        <taxon>Chordata</taxon>
        <taxon>Craniata</taxon>
        <taxon>Vertebrata</taxon>
        <taxon>Euteleostomi</taxon>
        <taxon>Amphibia</taxon>
        <taxon>Batrachia</taxon>
        <taxon>Anura</taxon>
        <taxon>Pipoidea</taxon>
        <taxon>Pipidae</taxon>
        <taxon>Xenopodinae</taxon>
        <taxon>Xenopus</taxon>
        <taxon>Silurana</taxon>
    </lineage>
</organism>
<reference evidence="9" key="2">
    <citation type="journal article" date="2010" name="Science">
        <title>The genome of the Western clawed frog Xenopus tropicalis.</title>
        <authorList>
            <person name="Hellsten U."/>
            <person name="Harland R.M."/>
            <person name="Gilchrist M.J."/>
            <person name="Hendrix D."/>
            <person name="Jurka J."/>
            <person name="Kapitonov V."/>
            <person name="Ovcharenko I."/>
            <person name="Putnam N.H."/>
            <person name="Shu S."/>
            <person name="Taher L."/>
            <person name="Blitz I.L."/>
            <person name="Blumberg B."/>
            <person name="Dichmann D.S."/>
            <person name="Dubchak I."/>
            <person name="Amaya E."/>
            <person name="Detter J.C."/>
            <person name="Fletcher R."/>
            <person name="Gerhard D.S."/>
            <person name="Goodstein D."/>
            <person name="Graves T."/>
            <person name="Grigoriev I.V."/>
            <person name="Grimwood J."/>
            <person name="Kawashima T."/>
            <person name="Lindquist E."/>
            <person name="Lucas S.M."/>
            <person name="Mead P.E."/>
            <person name="Mitros T."/>
            <person name="Ogino H."/>
            <person name="Ohta Y."/>
            <person name="Poliakov A.V."/>
            <person name="Pollet N."/>
            <person name="Robert J."/>
            <person name="Salamov A."/>
            <person name="Sater A.K."/>
            <person name="Schmutz J."/>
            <person name="Terry A."/>
            <person name="Vize P.D."/>
            <person name="Warren W.C."/>
            <person name="Wells D."/>
            <person name="Wills A."/>
            <person name="Wilson R.K."/>
            <person name="Zimmerman L.B."/>
            <person name="Zorn A.M."/>
            <person name="Grainger R."/>
            <person name="Grammer T."/>
            <person name="Khokha M.K."/>
            <person name="Richardson P.M."/>
            <person name="Rokhsar D.S."/>
        </authorList>
    </citation>
    <scope>NUCLEOTIDE SEQUENCE [LARGE SCALE GENOMIC DNA]</scope>
    <source>
        <strain evidence="9">Nigerian</strain>
    </source>
</reference>
<dbReference type="SUPFAM" id="SSF54928">
    <property type="entry name" value="RNA-binding domain, RBD"/>
    <property type="match status" value="1"/>
</dbReference>
<dbReference type="Gene3D" id="3.30.70.330">
    <property type="match status" value="1"/>
</dbReference>
<dbReference type="AlphaFoldDB" id="A0A1B8XT91"/>
<reference evidence="9" key="3">
    <citation type="submission" date="2016-05" db="EMBL/GenBank/DDBJ databases">
        <title>WGS assembly of Xenopus tropicalis.</title>
        <authorList>
            <person name="Sessions A."/>
            <person name="Jenkins J."/>
            <person name="Mitros T."/>
            <person name="Lyons J.T."/>
            <person name="Dichmann D.S."/>
            <person name="Robert J."/>
            <person name="Harland R.M."/>
            <person name="Rokhsar D.S."/>
        </authorList>
    </citation>
    <scope>NUCLEOTIDE SEQUENCE</scope>
    <source>
        <strain evidence="9">Nigerian</strain>
    </source>
</reference>
<keyword evidence="3" id="KW-0677">Repeat</keyword>
<dbReference type="InterPro" id="IPR012677">
    <property type="entry name" value="Nucleotide-bd_a/b_plait_sf"/>
</dbReference>
<feature type="compositionally biased region" description="Acidic residues" evidence="7">
    <location>
        <begin position="30"/>
        <end position="42"/>
    </location>
</feature>
<dbReference type="GO" id="GO:0005634">
    <property type="term" value="C:nucleus"/>
    <property type="evidence" value="ECO:0007669"/>
    <property type="project" value="UniProtKB-SubCell"/>
</dbReference>
<name>A0A1B8XT91_XENTR</name>
<gene>
    <name evidence="9" type="ORF">XENTR_v90029041mg</name>
</gene>
<evidence type="ECO:0000256" key="4">
    <source>
        <dbReference type="ARBA" id="ARBA00022884"/>
    </source>
</evidence>
<dbReference type="CDD" id="cd12239">
    <property type="entry name" value="RRM2_RBM40_like"/>
    <property type="match status" value="1"/>
</dbReference>
<dbReference type="InterPro" id="IPR035979">
    <property type="entry name" value="RBD_domain_sf"/>
</dbReference>
<dbReference type="SMART" id="SM00360">
    <property type="entry name" value="RRM"/>
    <property type="match status" value="1"/>
</dbReference>
<keyword evidence="4 6" id="KW-0694">RNA-binding</keyword>
<evidence type="ECO:0000259" key="8">
    <source>
        <dbReference type="PROSITE" id="PS50102"/>
    </source>
</evidence>
<dbReference type="Pfam" id="PF00076">
    <property type="entry name" value="RRM_1"/>
    <property type="match status" value="1"/>
</dbReference>
<dbReference type="EMBL" id="KV463733">
    <property type="protein sequence ID" value="OCA13857.1"/>
    <property type="molecule type" value="Genomic_DNA"/>
</dbReference>
<dbReference type="PANTHER" id="PTHR16105:SF0">
    <property type="entry name" value="RNA-BINDING REGION-CONTAINING PROTEIN 3"/>
    <property type="match status" value="1"/>
</dbReference>
<proteinExistence type="predicted"/>
<evidence type="ECO:0000256" key="7">
    <source>
        <dbReference type="SAM" id="MobiDB-lite"/>
    </source>
</evidence>
<dbReference type="GO" id="GO:0008380">
    <property type="term" value="P:RNA splicing"/>
    <property type="evidence" value="ECO:0007669"/>
    <property type="project" value="UniProtKB-ARBA"/>
</dbReference>
<evidence type="ECO:0000313" key="9">
    <source>
        <dbReference type="EMBL" id="OCA13857.1"/>
    </source>
</evidence>
<evidence type="ECO:0000256" key="6">
    <source>
        <dbReference type="PROSITE-ProRule" id="PRU00176"/>
    </source>
</evidence>
<feature type="region of interest" description="Disordered" evidence="7">
    <location>
        <begin position="1"/>
        <end position="45"/>
    </location>
</feature>
<feature type="domain" description="RRM" evidence="8">
    <location>
        <begin position="78"/>
        <end position="156"/>
    </location>
</feature>